<name>X0ZQ16_9ZZZZ</name>
<dbReference type="EMBL" id="BART01006380">
    <property type="protein sequence ID" value="GAG62483.1"/>
    <property type="molecule type" value="Genomic_DNA"/>
</dbReference>
<evidence type="ECO:0000256" key="1">
    <source>
        <dbReference type="SAM" id="MobiDB-lite"/>
    </source>
</evidence>
<proteinExistence type="predicted"/>
<comment type="caution">
    <text evidence="2">The sequence shown here is derived from an EMBL/GenBank/DDBJ whole genome shotgun (WGS) entry which is preliminary data.</text>
</comment>
<sequence>MSSLAQEIRENMMKILKFEEDKTDLENLAVLSRVGMKVASAFSSELDADATSASSTALIDLGLRLSEATAHGALTEIILHNTSGYSIILAINDEYLVFGGLKNVYRIGYYLGYIRELAKKLNRLISGDEITNMTLSLEASEKAKLNIEEEAVTSIKKPSVEEDKAALDDLLGFLDDWEKEGGETEKTETELQNNIVAIPKSVGLEYEKQMEKGVKGSETSMRPEKPSQVIDSRFKVYEDEIPPVPLEDYTPMEIEEDESIQEPQIVQGQPLQETTPSLEDLPPPDFNVDFGETASEYDTE</sequence>
<protein>
    <recommendedName>
        <fullName evidence="3">Roadblock/LAMTOR2 domain-containing protein</fullName>
    </recommendedName>
</protein>
<dbReference type="Gene3D" id="3.30.450.30">
    <property type="entry name" value="Dynein light chain 2a, cytoplasmic"/>
    <property type="match status" value="1"/>
</dbReference>
<feature type="non-terminal residue" evidence="2">
    <location>
        <position position="300"/>
    </location>
</feature>
<accession>X0ZQ16</accession>
<dbReference type="SUPFAM" id="SSF103196">
    <property type="entry name" value="Roadblock/LC7 domain"/>
    <property type="match status" value="1"/>
</dbReference>
<feature type="compositionally biased region" description="Polar residues" evidence="1">
    <location>
        <begin position="261"/>
        <end position="277"/>
    </location>
</feature>
<gene>
    <name evidence="2" type="ORF">S01H4_14546</name>
</gene>
<feature type="region of interest" description="Disordered" evidence="1">
    <location>
        <begin position="241"/>
        <end position="300"/>
    </location>
</feature>
<evidence type="ECO:0000313" key="2">
    <source>
        <dbReference type="EMBL" id="GAG62483.1"/>
    </source>
</evidence>
<dbReference type="AlphaFoldDB" id="X0ZQ16"/>
<organism evidence="2">
    <name type="scientific">marine sediment metagenome</name>
    <dbReference type="NCBI Taxonomy" id="412755"/>
    <lineage>
        <taxon>unclassified sequences</taxon>
        <taxon>metagenomes</taxon>
        <taxon>ecological metagenomes</taxon>
    </lineage>
</organism>
<reference evidence="2" key="1">
    <citation type="journal article" date="2014" name="Front. Microbiol.">
        <title>High frequency of phylogenetically diverse reductive dehalogenase-homologous genes in deep subseafloor sedimentary metagenomes.</title>
        <authorList>
            <person name="Kawai M."/>
            <person name="Futagami T."/>
            <person name="Toyoda A."/>
            <person name="Takaki Y."/>
            <person name="Nishi S."/>
            <person name="Hori S."/>
            <person name="Arai W."/>
            <person name="Tsubouchi T."/>
            <person name="Morono Y."/>
            <person name="Uchiyama I."/>
            <person name="Ito T."/>
            <person name="Fujiyama A."/>
            <person name="Inagaki F."/>
            <person name="Takami H."/>
        </authorList>
    </citation>
    <scope>NUCLEOTIDE SEQUENCE</scope>
    <source>
        <strain evidence="2">Expedition CK06-06</strain>
    </source>
</reference>
<evidence type="ECO:0008006" key="3">
    <source>
        <dbReference type="Google" id="ProtNLM"/>
    </source>
</evidence>